<gene>
    <name evidence="3" type="primary">A09p069970.1_BraROA</name>
    <name evidence="3" type="ORF">IGI04_038210</name>
</gene>
<dbReference type="Proteomes" id="UP000823674">
    <property type="component" value="Chromosome A09"/>
</dbReference>
<dbReference type="EMBL" id="JADBGQ010000008">
    <property type="protein sequence ID" value="KAG5386740.1"/>
    <property type="molecule type" value="Genomic_DNA"/>
</dbReference>
<comment type="caution">
    <text evidence="3">The sequence shown here is derived from an EMBL/GenBank/DDBJ whole genome shotgun (WGS) entry which is preliminary data.</text>
</comment>
<evidence type="ECO:0000256" key="1">
    <source>
        <dbReference type="ARBA" id="ARBA00022842"/>
    </source>
</evidence>
<evidence type="ECO:0000256" key="2">
    <source>
        <dbReference type="SAM" id="Phobius"/>
    </source>
</evidence>
<accession>A0ABQ7LM79</accession>
<sequence>MLIALIWKFDFSAFMPIGTINHQDHFKLQSQAISHTYNSWKLGEIIATGVVLGSYLAIMTVIFSLVAHKTEFFSETFGVKSIRNRSWSFVERAGALLMIAFLIAQLFAIRYMVTGKVWLNLVKNKIAFTTKKDFNKEEREAQWAVAQRTLQGLGSCTHSRGMWNH</sequence>
<evidence type="ECO:0000313" key="4">
    <source>
        <dbReference type="Proteomes" id="UP000823674"/>
    </source>
</evidence>
<dbReference type="Gene3D" id="1.20.1110.10">
    <property type="entry name" value="Calcium-transporting ATPase, transmembrane domain"/>
    <property type="match status" value="1"/>
</dbReference>
<name>A0ABQ7LM79_BRACM</name>
<protein>
    <submittedName>
        <fullName evidence="3">Uncharacterized protein</fullName>
    </submittedName>
</protein>
<feature type="transmembrane region" description="Helical" evidence="2">
    <location>
        <begin position="89"/>
        <end position="113"/>
    </location>
</feature>
<keyword evidence="2" id="KW-0472">Membrane</keyword>
<keyword evidence="4" id="KW-1185">Reference proteome</keyword>
<keyword evidence="2" id="KW-1133">Transmembrane helix</keyword>
<keyword evidence="2" id="KW-0812">Transmembrane</keyword>
<dbReference type="PANTHER" id="PTHR42861">
    <property type="entry name" value="CALCIUM-TRANSPORTING ATPASE"/>
    <property type="match status" value="1"/>
</dbReference>
<evidence type="ECO:0000313" key="3">
    <source>
        <dbReference type="EMBL" id="KAG5386740.1"/>
    </source>
</evidence>
<reference evidence="3 4" key="1">
    <citation type="submission" date="2021-03" db="EMBL/GenBank/DDBJ databases">
        <authorList>
            <person name="King G.J."/>
            <person name="Bancroft I."/>
            <person name="Baten A."/>
            <person name="Bloomfield J."/>
            <person name="Borpatragohain P."/>
            <person name="He Z."/>
            <person name="Irish N."/>
            <person name="Irwin J."/>
            <person name="Liu K."/>
            <person name="Mauleon R.P."/>
            <person name="Moore J."/>
            <person name="Morris R."/>
            <person name="Ostergaard L."/>
            <person name="Wang B."/>
            <person name="Wells R."/>
        </authorList>
    </citation>
    <scope>NUCLEOTIDE SEQUENCE [LARGE SCALE GENOMIC DNA]</scope>
    <source>
        <strain evidence="3">R-o-18</strain>
        <tissue evidence="3">Leaf</tissue>
    </source>
</reference>
<keyword evidence="1" id="KW-0460">Magnesium</keyword>
<proteinExistence type="predicted"/>
<organism evidence="3 4">
    <name type="scientific">Brassica rapa subsp. trilocularis</name>
    <dbReference type="NCBI Taxonomy" id="1813537"/>
    <lineage>
        <taxon>Eukaryota</taxon>
        <taxon>Viridiplantae</taxon>
        <taxon>Streptophyta</taxon>
        <taxon>Embryophyta</taxon>
        <taxon>Tracheophyta</taxon>
        <taxon>Spermatophyta</taxon>
        <taxon>Magnoliopsida</taxon>
        <taxon>eudicotyledons</taxon>
        <taxon>Gunneridae</taxon>
        <taxon>Pentapetalae</taxon>
        <taxon>rosids</taxon>
        <taxon>malvids</taxon>
        <taxon>Brassicales</taxon>
        <taxon>Brassicaceae</taxon>
        <taxon>Brassiceae</taxon>
        <taxon>Brassica</taxon>
    </lineage>
</organism>
<feature type="transmembrane region" description="Helical" evidence="2">
    <location>
        <begin position="45"/>
        <end position="68"/>
    </location>
</feature>